<feature type="active site" description="Proton donor" evidence="12">
    <location>
        <position position="129"/>
    </location>
</feature>
<dbReference type="Gene3D" id="3.20.20.70">
    <property type="entry name" value="Aldolase class I"/>
    <property type="match status" value="1"/>
</dbReference>
<keyword evidence="9 12" id="KW-0368">Histidine biosynthesis</keyword>
<evidence type="ECO:0000256" key="5">
    <source>
        <dbReference type="ARBA" id="ARBA00012550"/>
    </source>
</evidence>
<dbReference type="InterPro" id="IPR023016">
    <property type="entry name" value="HisA/PriA"/>
</dbReference>
<dbReference type="Proteomes" id="UP000675284">
    <property type="component" value="Unassembled WGS sequence"/>
</dbReference>
<dbReference type="CDD" id="cd04732">
    <property type="entry name" value="HisA"/>
    <property type="match status" value="1"/>
</dbReference>
<dbReference type="NCBIfam" id="TIGR00007">
    <property type="entry name" value="1-(5-phosphoribosyl)-5-[(5-phosphoribosylamino)methylideneamino]imidazole-4-carboxamide isomerase"/>
    <property type="match status" value="1"/>
</dbReference>
<comment type="caution">
    <text evidence="15">The sequence shown here is derived from an EMBL/GenBank/DDBJ whole genome shotgun (WGS) entry which is preliminary data.</text>
</comment>
<dbReference type="EMBL" id="JAGSOT010000069">
    <property type="protein sequence ID" value="MBR7797771.1"/>
    <property type="molecule type" value="Genomic_DNA"/>
</dbReference>
<comment type="catalytic activity">
    <reaction evidence="1 12 14">
        <text>1-(5-phospho-beta-D-ribosyl)-5-[(5-phospho-beta-D-ribosylamino)methylideneamino]imidazole-4-carboxamide = 5-[(5-phospho-1-deoxy-D-ribulos-1-ylimino)methylamino]-1-(5-phospho-beta-D-ribosyl)imidazole-4-carboxamide</text>
        <dbReference type="Rhea" id="RHEA:15469"/>
        <dbReference type="ChEBI" id="CHEBI:58435"/>
        <dbReference type="ChEBI" id="CHEBI:58525"/>
        <dbReference type="EC" id="5.3.1.16"/>
    </reaction>
</comment>
<name>A0A941DYL6_9BACI</name>
<evidence type="ECO:0000256" key="11">
    <source>
        <dbReference type="ARBA" id="ARBA00030547"/>
    </source>
</evidence>
<evidence type="ECO:0000256" key="13">
    <source>
        <dbReference type="RuleBase" id="RU003657"/>
    </source>
</evidence>
<dbReference type="RefSeq" id="WP_026683104.1">
    <property type="nucleotide sequence ID" value="NZ_BAAACY010000022.1"/>
</dbReference>
<organism evidence="15 16">
    <name type="scientific">Virgibacillus salarius</name>
    <dbReference type="NCBI Taxonomy" id="447199"/>
    <lineage>
        <taxon>Bacteria</taxon>
        <taxon>Bacillati</taxon>
        <taxon>Bacillota</taxon>
        <taxon>Bacilli</taxon>
        <taxon>Bacillales</taxon>
        <taxon>Bacillaceae</taxon>
        <taxon>Virgibacillus</taxon>
    </lineage>
</organism>
<keyword evidence="16" id="KW-1185">Reference proteome</keyword>
<evidence type="ECO:0000256" key="7">
    <source>
        <dbReference type="ARBA" id="ARBA00022490"/>
    </source>
</evidence>
<evidence type="ECO:0000256" key="12">
    <source>
        <dbReference type="HAMAP-Rule" id="MF_01014"/>
    </source>
</evidence>
<evidence type="ECO:0000256" key="1">
    <source>
        <dbReference type="ARBA" id="ARBA00000901"/>
    </source>
</evidence>
<comment type="pathway">
    <text evidence="3 12 14">Amino-acid biosynthesis; L-histidine biosynthesis; L-histidine from 5-phospho-alpha-D-ribose 1-diphosphate: step 4/9.</text>
</comment>
<reference evidence="15" key="1">
    <citation type="submission" date="2021-04" db="EMBL/GenBank/DDBJ databases">
        <title>Isolation and polyphasic classification of algal microorganism.</title>
        <authorList>
            <person name="Wang S."/>
        </authorList>
    </citation>
    <scope>NUCLEOTIDE SEQUENCE</scope>
    <source>
        <strain evidence="15">720a</strain>
    </source>
</reference>
<proteinExistence type="inferred from homology"/>
<evidence type="ECO:0000256" key="2">
    <source>
        <dbReference type="ARBA" id="ARBA00004496"/>
    </source>
</evidence>
<evidence type="ECO:0000256" key="8">
    <source>
        <dbReference type="ARBA" id="ARBA00022605"/>
    </source>
</evidence>
<evidence type="ECO:0000256" key="3">
    <source>
        <dbReference type="ARBA" id="ARBA00005133"/>
    </source>
</evidence>
<dbReference type="GO" id="GO:0000162">
    <property type="term" value="P:L-tryptophan biosynthetic process"/>
    <property type="evidence" value="ECO:0007669"/>
    <property type="project" value="TreeGrafter"/>
</dbReference>
<dbReference type="FunFam" id="3.20.20.70:FF:000009">
    <property type="entry name" value="1-(5-phosphoribosyl)-5-[(5-phosphoribosylamino)methylideneamino] imidazole-4-carboxamide isomerase"/>
    <property type="match status" value="1"/>
</dbReference>
<dbReference type="InterPro" id="IPR006062">
    <property type="entry name" value="His_biosynth"/>
</dbReference>
<protein>
    <recommendedName>
        <fullName evidence="6 12">1-(5-phosphoribosyl)-5-[(5-phosphoribosylamino)methylideneamino] imidazole-4-carboxamide isomerase</fullName>
        <ecNumber evidence="5 12">5.3.1.16</ecNumber>
    </recommendedName>
    <alternativeName>
        <fullName evidence="11 12">Phosphoribosylformimino-5-aminoimidazole carboxamide ribotide isomerase</fullName>
    </alternativeName>
</protein>
<dbReference type="PANTHER" id="PTHR43090">
    <property type="entry name" value="1-(5-PHOSPHORIBOSYL)-5-[(5-PHOSPHORIBOSYLAMINO)METHYLIDENEAMINO] IMIDAZOLE-4-CARBOXAMIDE ISOMERASE"/>
    <property type="match status" value="1"/>
</dbReference>
<dbReference type="InterPro" id="IPR011060">
    <property type="entry name" value="RibuloseP-bd_barrel"/>
</dbReference>
<dbReference type="SUPFAM" id="SSF51366">
    <property type="entry name" value="Ribulose-phoshate binding barrel"/>
    <property type="match status" value="1"/>
</dbReference>
<comment type="subcellular location">
    <subcellularLocation>
        <location evidence="2 12 14">Cytoplasm</location>
    </subcellularLocation>
</comment>
<dbReference type="EC" id="5.3.1.16" evidence="5 12"/>
<gene>
    <name evidence="12 15" type="primary">hisA</name>
    <name evidence="15" type="ORF">KCX74_17205</name>
</gene>
<dbReference type="InterPro" id="IPR013785">
    <property type="entry name" value="Aldolase_TIM"/>
</dbReference>
<dbReference type="AlphaFoldDB" id="A0A941DYL6"/>
<keyword evidence="8 12" id="KW-0028">Amino-acid biosynthesis</keyword>
<dbReference type="InterPro" id="IPR006063">
    <property type="entry name" value="HisA_bact_arch"/>
</dbReference>
<dbReference type="GO" id="GO:0000105">
    <property type="term" value="P:L-histidine biosynthetic process"/>
    <property type="evidence" value="ECO:0007669"/>
    <property type="project" value="UniProtKB-UniRule"/>
</dbReference>
<evidence type="ECO:0000256" key="9">
    <source>
        <dbReference type="ARBA" id="ARBA00023102"/>
    </source>
</evidence>
<dbReference type="GO" id="GO:0005737">
    <property type="term" value="C:cytoplasm"/>
    <property type="evidence" value="ECO:0007669"/>
    <property type="project" value="UniProtKB-SubCell"/>
</dbReference>
<evidence type="ECO:0000256" key="4">
    <source>
        <dbReference type="ARBA" id="ARBA00009667"/>
    </source>
</evidence>
<sequence>MILFPAIDIKDSRCVRLTQGNYNNEIVYSNNPVHMASQWETQGAEYLHLVDLNGAKTGQSKNIDIVKKIADTISIPVQIGGGIRSLATMENYLNAGMKKVILGTAAIEDKSFLAAAISKYPTQTIVSIDARNGLVATNGWTEISKVKARDLAKELEQLGLQTLIYTDILKDGMLSGPNFTELQIMQASTSMNIIASGGVTTMKDVTTLSKMKLHGAIIGKALYDGSLTLKQGLEAITNVS</sequence>
<feature type="active site" description="Proton acceptor" evidence="12">
    <location>
        <position position="8"/>
    </location>
</feature>
<dbReference type="GO" id="GO:0003949">
    <property type="term" value="F:1-(5-phosphoribosyl)-5-[(5-phosphoribosylamino)methylideneamino]imidazole-4-carboxamide isomerase activity"/>
    <property type="evidence" value="ECO:0007669"/>
    <property type="project" value="UniProtKB-UniRule"/>
</dbReference>
<dbReference type="Pfam" id="PF00977">
    <property type="entry name" value="His_biosynth"/>
    <property type="match status" value="1"/>
</dbReference>
<comment type="similarity">
    <text evidence="4 12 13">Belongs to the HisA/HisF family.</text>
</comment>
<evidence type="ECO:0000256" key="6">
    <source>
        <dbReference type="ARBA" id="ARBA00018464"/>
    </source>
</evidence>
<dbReference type="HAMAP" id="MF_01014">
    <property type="entry name" value="HisA"/>
    <property type="match status" value="1"/>
</dbReference>
<dbReference type="PANTHER" id="PTHR43090:SF2">
    <property type="entry name" value="1-(5-PHOSPHORIBOSYL)-5-[(5-PHOSPHORIBOSYLAMINO)METHYLIDENEAMINO] IMIDAZOLE-4-CARBOXAMIDE ISOMERASE"/>
    <property type="match status" value="1"/>
</dbReference>
<evidence type="ECO:0000256" key="10">
    <source>
        <dbReference type="ARBA" id="ARBA00023235"/>
    </source>
</evidence>
<evidence type="ECO:0000313" key="16">
    <source>
        <dbReference type="Proteomes" id="UP000675284"/>
    </source>
</evidence>
<evidence type="ECO:0000313" key="15">
    <source>
        <dbReference type="EMBL" id="MBR7797771.1"/>
    </source>
</evidence>
<dbReference type="InterPro" id="IPR044524">
    <property type="entry name" value="Isoase_HisA-like"/>
</dbReference>
<keyword evidence="7 12" id="KW-0963">Cytoplasm</keyword>
<accession>A0A941DYL6</accession>
<evidence type="ECO:0000256" key="14">
    <source>
        <dbReference type="RuleBase" id="RU003658"/>
    </source>
</evidence>
<keyword evidence="10 12" id="KW-0413">Isomerase</keyword>